<evidence type="ECO:0000256" key="3">
    <source>
        <dbReference type="ARBA" id="ARBA00022729"/>
    </source>
</evidence>
<evidence type="ECO:0000256" key="1">
    <source>
        <dbReference type="ARBA" id="ARBA00004127"/>
    </source>
</evidence>
<feature type="transmembrane region" description="Helical" evidence="8">
    <location>
        <begin position="179"/>
        <end position="201"/>
    </location>
</feature>
<dbReference type="InterPro" id="IPR009606">
    <property type="entry name" value="DEAL/Modifying_wall_lignin1/2"/>
</dbReference>
<evidence type="ECO:0000256" key="8">
    <source>
        <dbReference type="SAM" id="Phobius"/>
    </source>
</evidence>
<comment type="similarity">
    <text evidence="6">Belongs to the DESIGUAL family.</text>
</comment>
<dbReference type="AlphaFoldDB" id="A0A426Y016"/>
<evidence type="ECO:0000313" key="9">
    <source>
        <dbReference type="EMBL" id="RRT45062.1"/>
    </source>
</evidence>
<reference evidence="9 10" key="1">
    <citation type="journal article" date="2014" name="Agronomy (Basel)">
        <title>A Draft Genome Sequence for Ensete ventricosum, the Drought-Tolerant Tree Against Hunger.</title>
        <authorList>
            <person name="Harrison J."/>
            <person name="Moore K.A."/>
            <person name="Paszkiewicz K."/>
            <person name="Jones T."/>
            <person name="Grant M."/>
            <person name="Ambacheew D."/>
            <person name="Muzemil S."/>
            <person name="Studholme D.J."/>
        </authorList>
    </citation>
    <scope>NUCLEOTIDE SEQUENCE [LARGE SCALE GENOMIC DNA]</scope>
</reference>
<evidence type="ECO:0000256" key="2">
    <source>
        <dbReference type="ARBA" id="ARBA00022692"/>
    </source>
</evidence>
<dbReference type="InterPro" id="IPR052222">
    <property type="entry name" value="DESIGUAL"/>
</dbReference>
<comment type="subcellular location">
    <subcellularLocation>
        <location evidence="1">Endomembrane system</location>
        <topology evidence="1">Multi-pass membrane protein</topology>
    </subcellularLocation>
</comment>
<keyword evidence="3" id="KW-0732">Signal</keyword>
<feature type="transmembrane region" description="Helical" evidence="8">
    <location>
        <begin position="76"/>
        <end position="94"/>
    </location>
</feature>
<dbReference type="EMBL" id="AMZH03016071">
    <property type="protein sequence ID" value="RRT45062.1"/>
    <property type="molecule type" value="Genomic_DNA"/>
</dbReference>
<dbReference type="Pfam" id="PF06749">
    <property type="entry name" value="DUF1218"/>
    <property type="match status" value="1"/>
</dbReference>
<dbReference type="Proteomes" id="UP000287651">
    <property type="component" value="Unassembled WGS sequence"/>
</dbReference>
<feature type="transmembrane region" description="Helical" evidence="8">
    <location>
        <begin position="21"/>
        <end position="46"/>
    </location>
</feature>
<dbReference type="GO" id="GO:0012505">
    <property type="term" value="C:endomembrane system"/>
    <property type="evidence" value="ECO:0007669"/>
    <property type="project" value="UniProtKB-SubCell"/>
</dbReference>
<organism evidence="9 10">
    <name type="scientific">Ensete ventricosum</name>
    <name type="common">Abyssinian banana</name>
    <name type="synonym">Musa ensete</name>
    <dbReference type="NCBI Taxonomy" id="4639"/>
    <lineage>
        <taxon>Eukaryota</taxon>
        <taxon>Viridiplantae</taxon>
        <taxon>Streptophyta</taxon>
        <taxon>Embryophyta</taxon>
        <taxon>Tracheophyta</taxon>
        <taxon>Spermatophyta</taxon>
        <taxon>Magnoliopsida</taxon>
        <taxon>Liliopsida</taxon>
        <taxon>Zingiberales</taxon>
        <taxon>Musaceae</taxon>
        <taxon>Ensete</taxon>
    </lineage>
</organism>
<evidence type="ECO:0000256" key="6">
    <source>
        <dbReference type="ARBA" id="ARBA00029467"/>
    </source>
</evidence>
<proteinExistence type="inferred from homology"/>
<name>A0A426Y016_ENSVE</name>
<sequence length="256" mass="27414">MAISHNDLSLRTHWRSDISSRLALFLVVVSVLCGLVSFVLCLAAEASRSEATWYLLSNNGDGSKTYQCVYTSSGRTPLACAVCAFLLLAVAMFAEHAYMLVAATSPKHPALAAWPSLPDDPRTSSSAARTLTLRACFLFLTTWICFAIAAVLLIIGIGVESGHISQWRNPKPGCHVIRPGLFAAAGIFGLITVLLGVGLYLTALQTQRLHQEEENMRRGITQATRPHQFPPPSAPQAAHTTQGGDPATINKASTSA</sequence>
<gene>
    <name evidence="9" type="ORF">B296_00055383</name>
</gene>
<feature type="region of interest" description="Disordered" evidence="7">
    <location>
        <begin position="222"/>
        <end position="256"/>
    </location>
</feature>
<dbReference type="PANTHER" id="PTHR31769">
    <property type="entry name" value="OS07G0462200 PROTEIN-RELATED"/>
    <property type="match status" value="1"/>
</dbReference>
<evidence type="ECO:0000256" key="7">
    <source>
        <dbReference type="SAM" id="MobiDB-lite"/>
    </source>
</evidence>
<feature type="transmembrane region" description="Helical" evidence="8">
    <location>
        <begin position="135"/>
        <end position="159"/>
    </location>
</feature>
<protein>
    <recommendedName>
        <fullName evidence="11">Transmembrane protein</fullName>
    </recommendedName>
</protein>
<comment type="caution">
    <text evidence="9">The sequence shown here is derived from an EMBL/GenBank/DDBJ whole genome shotgun (WGS) entry which is preliminary data.</text>
</comment>
<keyword evidence="4 8" id="KW-1133">Transmembrane helix</keyword>
<evidence type="ECO:0000256" key="5">
    <source>
        <dbReference type="ARBA" id="ARBA00023136"/>
    </source>
</evidence>
<evidence type="ECO:0000313" key="10">
    <source>
        <dbReference type="Proteomes" id="UP000287651"/>
    </source>
</evidence>
<evidence type="ECO:0000256" key="4">
    <source>
        <dbReference type="ARBA" id="ARBA00022989"/>
    </source>
</evidence>
<accession>A0A426Y016</accession>
<keyword evidence="5 8" id="KW-0472">Membrane</keyword>
<evidence type="ECO:0008006" key="11">
    <source>
        <dbReference type="Google" id="ProtNLM"/>
    </source>
</evidence>
<keyword evidence="2 8" id="KW-0812">Transmembrane</keyword>